<reference evidence="2 3" key="1">
    <citation type="journal article" date="2018" name="Front. Microbiol.">
        <title>Genome-Wide Analysis of Corynespora cassiicola Leaf Fall Disease Putative Effectors.</title>
        <authorList>
            <person name="Lopez D."/>
            <person name="Ribeiro S."/>
            <person name="Label P."/>
            <person name="Fumanal B."/>
            <person name="Venisse J.S."/>
            <person name="Kohler A."/>
            <person name="de Oliveira R.R."/>
            <person name="Labutti K."/>
            <person name="Lipzen A."/>
            <person name="Lail K."/>
            <person name="Bauer D."/>
            <person name="Ohm R.A."/>
            <person name="Barry K.W."/>
            <person name="Spatafora J."/>
            <person name="Grigoriev I.V."/>
            <person name="Martin F.M."/>
            <person name="Pujade-Renaud V."/>
        </authorList>
    </citation>
    <scope>NUCLEOTIDE SEQUENCE [LARGE SCALE GENOMIC DNA]</scope>
    <source>
        <strain evidence="2 3">Philippines</strain>
    </source>
</reference>
<proteinExistence type="predicted"/>
<evidence type="ECO:0000256" key="1">
    <source>
        <dbReference type="SAM" id="Phobius"/>
    </source>
</evidence>
<evidence type="ECO:0000313" key="3">
    <source>
        <dbReference type="Proteomes" id="UP000240883"/>
    </source>
</evidence>
<name>A0A2T2PA94_CORCC</name>
<protein>
    <submittedName>
        <fullName evidence="2">Uncharacterized protein</fullName>
    </submittedName>
</protein>
<dbReference type="AlphaFoldDB" id="A0A2T2PA94"/>
<sequence length="60" mass="7280">MQKLTRARYCITVAASVALYYVLWRENKKRSSITVDEEERDRLAFLDLTDKENKYFRYVL</sequence>
<keyword evidence="1" id="KW-1133">Transmembrane helix</keyword>
<dbReference type="OrthoDB" id="4021689at2759"/>
<organism evidence="2 3">
    <name type="scientific">Corynespora cassiicola Philippines</name>
    <dbReference type="NCBI Taxonomy" id="1448308"/>
    <lineage>
        <taxon>Eukaryota</taxon>
        <taxon>Fungi</taxon>
        <taxon>Dikarya</taxon>
        <taxon>Ascomycota</taxon>
        <taxon>Pezizomycotina</taxon>
        <taxon>Dothideomycetes</taxon>
        <taxon>Pleosporomycetidae</taxon>
        <taxon>Pleosporales</taxon>
        <taxon>Corynesporascaceae</taxon>
        <taxon>Corynespora</taxon>
    </lineage>
</organism>
<keyword evidence="1" id="KW-0472">Membrane</keyword>
<keyword evidence="1" id="KW-0812">Transmembrane</keyword>
<evidence type="ECO:0000313" key="2">
    <source>
        <dbReference type="EMBL" id="PSN74574.1"/>
    </source>
</evidence>
<gene>
    <name evidence="2" type="ORF">BS50DRAFT_567387</name>
</gene>
<feature type="transmembrane region" description="Helical" evidence="1">
    <location>
        <begin position="6"/>
        <end position="24"/>
    </location>
</feature>
<accession>A0A2T2PA94</accession>
<dbReference type="STRING" id="1448308.A0A2T2PA94"/>
<keyword evidence="3" id="KW-1185">Reference proteome</keyword>
<dbReference type="EMBL" id="KZ678128">
    <property type="protein sequence ID" value="PSN74574.1"/>
    <property type="molecule type" value="Genomic_DNA"/>
</dbReference>
<dbReference type="Proteomes" id="UP000240883">
    <property type="component" value="Unassembled WGS sequence"/>
</dbReference>